<dbReference type="AlphaFoldDB" id="A0A3Q7IIF7"/>
<evidence type="ECO:0000259" key="2">
    <source>
        <dbReference type="Pfam" id="PF00931"/>
    </source>
</evidence>
<sequence>MEFLSIVVEKVTDYGEAWLTSFDTTTEHVETVRQGITEVERGCFYGGCPNLKSQYSLSRRANKITLELIQLQSEGTNQNAFSFDRPVQSHEAIPRNSSEVFASRNFLEDEFMAALKDDGVTMIGICCMGGVGKTTLANKIRQKAKQERMFNDVVMVIVSQQSDPKRIQDEIARGVRLTLEGDDMLSRRDRLCTRLVDLNSHILIILDDVWKALDLKRLGIPSGSNHQHQCKVIFTTRF</sequence>
<feature type="domain" description="NB-ARC" evidence="2">
    <location>
        <begin position="115"/>
        <end position="237"/>
    </location>
</feature>
<evidence type="ECO:0000313" key="4">
    <source>
        <dbReference type="Proteomes" id="UP000004994"/>
    </source>
</evidence>
<proteinExistence type="predicted"/>
<dbReference type="PANTHER" id="PTHR33463">
    <property type="entry name" value="NB-ARC DOMAIN-CONTAINING PROTEIN-RELATED"/>
    <property type="match status" value="1"/>
</dbReference>
<dbReference type="InParanoid" id="A0A3Q7IIF7"/>
<dbReference type="PANTHER" id="PTHR33463:SF198">
    <property type="entry name" value="RPP4C3"/>
    <property type="match status" value="1"/>
</dbReference>
<dbReference type="Proteomes" id="UP000004994">
    <property type="component" value="Chromosome 10"/>
</dbReference>
<dbReference type="Gene3D" id="3.40.50.300">
    <property type="entry name" value="P-loop containing nucleotide triphosphate hydrolases"/>
    <property type="match status" value="1"/>
</dbReference>
<dbReference type="PRINTS" id="PR00364">
    <property type="entry name" value="DISEASERSIST"/>
</dbReference>
<dbReference type="STRING" id="4081.A0A3Q7IIF7"/>
<dbReference type="InterPro" id="IPR002182">
    <property type="entry name" value="NB-ARC"/>
</dbReference>
<keyword evidence="1" id="KW-0611">Plant defense</keyword>
<dbReference type="SUPFAM" id="SSF52540">
    <property type="entry name" value="P-loop containing nucleoside triphosphate hydrolases"/>
    <property type="match status" value="1"/>
</dbReference>
<dbReference type="GO" id="GO:0043531">
    <property type="term" value="F:ADP binding"/>
    <property type="evidence" value="ECO:0007669"/>
    <property type="project" value="InterPro"/>
</dbReference>
<evidence type="ECO:0000313" key="3">
    <source>
        <dbReference type="EnsemblPlants" id="Solyc10g055050.2.1"/>
    </source>
</evidence>
<dbReference type="EnsemblPlants" id="Solyc10g055050.2.1">
    <property type="protein sequence ID" value="Solyc10g055050.2.1"/>
    <property type="gene ID" value="Solyc10g055050.2"/>
</dbReference>
<dbReference type="Gramene" id="Solyc10g055050.2.1">
    <property type="protein sequence ID" value="Solyc10g055050.2.1"/>
    <property type="gene ID" value="Solyc10g055050.2"/>
</dbReference>
<evidence type="ECO:0000256" key="1">
    <source>
        <dbReference type="ARBA" id="ARBA00022821"/>
    </source>
</evidence>
<organism evidence="3">
    <name type="scientific">Solanum lycopersicum</name>
    <name type="common">Tomato</name>
    <name type="synonym">Lycopersicon esculentum</name>
    <dbReference type="NCBI Taxonomy" id="4081"/>
    <lineage>
        <taxon>Eukaryota</taxon>
        <taxon>Viridiplantae</taxon>
        <taxon>Streptophyta</taxon>
        <taxon>Embryophyta</taxon>
        <taxon>Tracheophyta</taxon>
        <taxon>Spermatophyta</taxon>
        <taxon>Magnoliopsida</taxon>
        <taxon>eudicotyledons</taxon>
        <taxon>Gunneridae</taxon>
        <taxon>Pentapetalae</taxon>
        <taxon>asterids</taxon>
        <taxon>lamiids</taxon>
        <taxon>Solanales</taxon>
        <taxon>Solanaceae</taxon>
        <taxon>Solanoideae</taxon>
        <taxon>Solaneae</taxon>
        <taxon>Solanum</taxon>
        <taxon>Solanum subgen. Lycopersicon</taxon>
    </lineage>
</organism>
<reference evidence="3" key="2">
    <citation type="submission" date="2019-01" db="UniProtKB">
        <authorList>
            <consortium name="EnsemblPlants"/>
        </authorList>
    </citation>
    <scope>IDENTIFICATION</scope>
    <source>
        <strain evidence="3">cv. Heinz 1706</strain>
    </source>
</reference>
<keyword evidence="4" id="KW-1185">Reference proteome</keyword>
<name>A0A3Q7IIF7_SOLLC</name>
<dbReference type="InterPro" id="IPR027417">
    <property type="entry name" value="P-loop_NTPase"/>
</dbReference>
<reference evidence="3" key="1">
    <citation type="journal article" date="2012" name="Nature">
        <title>The tomato genome sequence provides insights into fleshy fruit evolution.</title>
        <authorList>
            <consortium name="Tomato Genome Consortium"/>
        </authorList>
    </citation>
    <scope>NUCLEOTIDE SEQUENCE [LARGE SCALE GENOMIC DNA]</scope>
    <source>
        <strain evidence="3">cv. Heinz 1706</strain>
    </source>
</reference>
<accession>A0A3Q7IIF7</accession>
<protein>
    <recommendedName>
        <fullName evidence="2">NB-ARC domain-containing protein</fullName>
    </recommendedName>
</protein>
<dbReference type="PaxDb" id="4081-Solyc10g055050.1.1"/>
<dbReference type="InterPro" id="IPR050905">
    <property type="entry name" value="Plant_NBS-LRR"/>
</dbReference>
<dbReference type="OMA" id="WHALITE"/>
<dbReference type="Pfam" id="PF00931">
    <property type="entry name" value="NB-ARC"/>
    <property type="match status" value="1"/>
</dbReference>